<dbReference type="GO" id="GO:0050482">
    <property type="term" value="P:arachidonate secretion"/>
    <property type="evidence" value="ECO:0007669"/>
    <property type="project" value="InterPro"/>
</dbReference>
<dbReference type="EMBL" id="JANPWB010000015">
    <property type="protein sequence ID" value="KAJ1092613.1"/>
    <property type="molecule type" value="Genomic_DNA"/>
</dbReference>
<dbReference type="PROSITE" id="PS00118">
    <property type="entry name" value="PA2_HIS"/>
    <property type="match status" value="1"/>
</dbReference>
<proteinExistence type="predicted"/>
<evidence type="ECO:0000256" key="9">
    <source>
        <dbReference type="ARBA" id="ARBA00023157"/>
    </source>
</evidence>
<keyword evidence="13" id="KW-1185">Reference proteome</keyword>
<dbReference type="InterPro" id="IPR033113">
    <property type="entry name" value="PLA2_histidine"/>
</dbReference>
<feature type="domain" description="Phospholipase A2-like central" evidence="11">
    <location>
        <begin position="204"/>
        <end position="322"/>
    </location>
</feature>
<name>A0AAV7LSV8_PLEWA</name>
<dbReference type="InterPro" id="IPR016090">
    <property type="entry name" value="PLA2-like_dom"/>
</dbReference>
<dbReference type="PANTHER" id="PTHR12253">
    <property type="entry name" value="RH14732P"/>
    <property type="match status" value="1"/>
</dbReference>
<keyword evidence="8" id="KW-0443">Lipid metabolism</keyword>
<dbReference type="CDD" id="cd04704">
    <property type="entry name" value="PLA2_bee_venom_like"/>
    <property type="match status" value="1"/>
</dbReference>
<keyword evidence="5" id="KW-0479">Metal-binding</keyword>
<evidence type="ECO:0000313" key="13">
    <source>
        <dbReference type="Proteomes" id="UP001066276"/>
    </source>
</evidence>
<evidence type="ECO:0000256" key="2">
    <source>
        <dbReference type="ARBA" id="ARBA00004613"/>
    </source>
</evidence>
<evidence type="ECO:0000256" key="3">
    <source>
        <dbReference type="ARBA" id="ARBA00013278"/>
    </source>
</evidence>
<feature type="region of interest" description="Disordered" evidence="10">
    <location>
        <begin position="159"/>
        <end position="182"/>
    </location>
</feature>
<protein>
    <recommendedName>
        <fullName evidence="3">phospholipase A2</fullName>
        <ecNumber evidence="3">3.1.1.4</ecNumber>
    </recommendedName>
</protein>
<keyword evidence="6" id="KW-0378">Hydrolase</keyword>
<evidence type="ECO:0000256" key="8">
    <source>
        <dbReference type="ARBA" id="ARBA00023098"/>
    </source>
</evidence>
<comment type="cofactor">
    <cofactor evidence="1">
        <name>Ca(2+)</name>
        <dbReference type="ChEBI" id="CHEBI:29108"/>
    </cofactor>
</comment>
<dbReference type="SUPFAM" id="SSF48619">
    <property type="entry name" value="Phospholipase A2, PLA2"/>
    <property type="match status" value="2"/>
</dbReference>
<keyword evidence="4" id="KW-0964">Secreted</keyword>
<evidence type="ECO:0000256" key="5">
    <source>
        <dbReference type="ARBA" id="ARBA00022723"/>
    </source>
</evidence>
<feature type="region of interest" description="Disordered" evidence="10">
    <location>
        <begin position="353"/>
        <end position="410"/>
    </location>
</feature>
<evidence type="ECO:0000256" key="1">
    <source>
        <dbReference type="ARBA" id="ARBA00001913"/>
    </source>
</evidence>
<feature type="compositionally biased region" description="Polar residues" evidence="10">
    <location>
        <begin position="356"/>
        <end position="367"/>
    </location>
</feature>
<evidence type="ECO:0000259" key="11">
    <source>
        <dbReference type="SMART" id="SM00085"/>
    </source>
</evidence>
<keyword evidence="7" id="KW-0106">Calcium</keyword>
<keyword evidence="9" id="KW-1015">Disulfide bond</keyword>
<dbReference type="AlphaFoldDB" id="A0AAV7LSV8"/>
<feature type="compositionally biased region" description="Basic and acidic residues" evidence="10">
    <location>
        <begin position="164"/>
        <end position="173"/>
    </location>
</feature>
<dbReference type="GO" id="GO:0004623">
    <property type="term" value="F:phospholipase A2 activity"/>
    <property type="evidence" value="ECO:0007669"/>
    <property type="project" value="UniProtKB-EC"/>
</dbReference>
<comment type="caution">
    <text evidence="12">The sequence shown here is derived from an EMBL/GenBank/DDBJ whole genome shotgun (WGS) entry which is preliminary data.</text>
</comment>
<evidence type="ECO:0000256" key="7">
    <source>
        <dbReference type="ARBA" id="ARBA00022837"/>
    </source>
</evidence>
<reference evidence="12" key="1">
    <citation type="journal article" date="2022" name="bioRxiv">
        <title>Sequencing and chromosome-scale assembly of the giantPleurodeles waltlgenome.</title>
        <authorList>
            <person name="Brown T."/>
            <person name="Elewa A."/>
            <person name="Iarovenko S."/>
            <person name="Subramanian E."/>
            <person name="Araus A.J."/>
            <person name="Petzold A."/>
            <person name="Susuki M."/>
            <person name="Suzuki K.-i.T."/>
            <person name="Hayashi T."/>
            <person name="Toyoda A."/>
            <person name="Oliveira C."/>
            <person name="Osipova E."/>
            <person name="Leigh N.D."/>
            <person name="Simon A."/>
            <person name="Yun M.H."/>
        </authorList>
    </citation>
    <scope>NUCLEOTIDE SEQUENCE</scope>
    <source>
        <strain evidence="12">20211129_DDA</strain>
        <tissue evidence="12">Liver</tissue>
    </source>
</reference>
<evidence type="ECO:0000256" key="10">
    <source>
        <dbReference type="SAM" id="MobiDB-lite"/>
    </source>
</evidence>
<accession>A0AAV7LSV8</accession>
<dbReference type="Pfam" id="PF05826">
    <property type="entry name" value="Phospholip_A2_2"/>
    <property type="match status" value="2"/>
</dbReference>
<feature type="compositionally biased region" description="Basic residues" evidence="10">
    <location>
        <begin position="390"/>
        <end position="403"/>
    </location>
</feature>
<evidence type="ECO:0000256" key="6">
    <source>
        <dbReference type="ARBA" id="ARBA00022801"/>
    </source>
</evidence>
<dbReference type="EC" id="3.1.1.4" evidence="3"/>
<dbReference type="InterPro" id="IPR036444">
    <property type="entry name" value="PLipase_A2_dom_sf"/>
</dbReference>
<feature type="compositionally biased region" description="Basic residues" evidence="10">
    <location>
        <begin position="373"/>
        <end position="383"/>
    </location>
</feature>
<organism evidence="12 13">
    <name type="scientific">Pleurodeles waltl</name>
    <name type="common">Iberian ribbed newt</name>
    <dbReference type="NCBI Taxonomy" id="8319"/>
    <lineage>
        <taxon>Eukaryota</taxon>
        <taxon>Metazoa</taxon>
        <taxon>Chordata</taxon>
        <taxon>Craniata</taxon>
        <taxon>Vertebrata</taxon>
        <taxon>Euteleostomi</taxon>
        <taxon>Amphibia</taxon>
        <taxon>Batrachia</taxon>
        <taxon>Caudata</taxon>
        <taxon>Salamandroidea</taxon>
        <taxon>Salamandridae</taxon>
        <taxon>Pleurodelinae</taxon>
        <taxon>Pleurodeles</taxon>
    </lineage>
</organism>
<dbReference type="Proteomes" id="UP001066276">
    <property type="component" value="Chromosome 11"/>
</dbReference>
<gene>
    <name evidence="12" type="ORF">NDU88_005723</name>
</gene>
<evidence type="ECO:0000313" key="12">
    <source>
        <dbReference type="EMBL" id="KAJ1092613.1"/>
    </source>
</evidence>
<dbReference type="FunFam" id="1.20.90.10:FF:000002">
    <property type="entry name" value="Phospholipase A2 group III"/>
    <property type="match status" value="1"/>
</dbReference>
<dbReference type="Gene3D" id="1.20.90.10">
    <property type="entry name" value="Phospholipase A2 domain"/>
    <property type="match status" value="2"/>
</dbReference>
<dbReference type="GO" id="GO:0006644">
    <property type="term" value="P:phospholipid metabolic process"/>
    <property type="evidence" value="ECO:0007669"/>
    <property type="project" value="InterPro"/>
</dbReference>
<evidence type="ECO:0000256" key="4">
    <source>
        <dbReference type="ARBA" id="ARBA00022525"/>
    </source>
</evidence>
<dbReference type="GO" id="GO:0046872">
    <property type="term" value="F:metal ion binding"/>
    <property type="evidence" value="ECO:0007669"/>
    <property type="project" value="UniProtKB-KW"/>
</dbReference>
<comment type="subcellular location">
    <subcellularLocation>
        <location evidence="2">Secreted</location>
    </subcellularLocation>
</comment>
<sequence length="1117" mass="126169">MYGACSTQSMVRTIESERGGREWVLVGTGGSEKTAAWIQGRLQGRIVFAHEESLSLLISPLTFCHTVVSTSDQVYVSFLHTDLGHVTLYQIVWALPDRHLLECTIQEDQSLVGFYQSFCEASQANSTQHTFTDHQDSEVLQTLSAFQMLQKSCLMSSRSLSDVPEGRTKRDTSTGDGPVPEAIPYQNKAAEAVPKPILEGSPRTRAKRGWTMPGTLWCGAGNSAVNVTDIGIFQGTDLCCREHDHCSERLLALEFKYGVRNYRMHTVSHCDCDYRFKHCLHQLNDTISTFVGITFFNLLEVPCFTMEEREGCQAWHWWGGCKEYGPTPFAVLQKQGLYNYTHPFSDPLDERYKPGSATNGSTTSQAGSMARKIIPHRHSKNGRLHPDRNQRKKTRLRKHKRRPVQTTRPRASEVHLANHLPNIETSFARTDSNSLRLKDLNVTSSGAALWPEVIEDTVPKVLDKLLPEVMEGTEHKIVNSSLSEIVRGTVHKVVDDPLPEVMEDTVHKMVDSSLSQMVKDTLHRVIDSPLHEVMEERMHKVVGSHPPEVMEEIVHNVMVGTGHMLTDSFQSEGSQNPLPEKMKALHKTILETPLHKVMKVPLHERLDSSVTHLTEIAQTEGMKALPSESFSNNSEVQKHVRLELFYGEKPQSNMSDLNDSIAHLITDQSRMSTSSADQLSPDQTVTDYTSVAENREGQQNIDQTHTGYPHAGQLTASNMHAHQSSMSHPSTEPLTTGLFARTHSTAEQPGLSWASFDDQILIAQRTEKEDTSTLRTNQGQFQLNIPNTYPLTPSIIIHSSSHQPSKDVPMTGTVQGIQETVPITESTFTTFKSENRLGNYAFHGQLATYPQQRYVDSPTTSTPVDNPETEITRVHNFDLSTMEAGLYSHSKERSAAPVPSEVDLDYNQRNIFLNEKSKPVQDFTRITSHHIPVHHPSTTHRLAENDKSNNHYISKSCGCYRRLDQCEYTIAPYEEKFQLYNLDRKTLYHCNCTRRLARFLQRKKRPNEVQEVLSDFVSPSCFVLEPREVCDEKNRCRSVPAAVLAPSGHLKRTFRLLRKSSKDWTSLPGTNPEWVKNRSRGGASLKVKRQELKRPGASLKPVRLYEQCLQRVRKSWT</sequence>
<dbReference type="GO" id="GO:0005576">
    <property type="term" value="C:extracellular region"/>
    <property type="evidence" value="ECO:0007669"/>
    <property type="project" value="UniProtKB-SubCell"/>
</dbReference>
<dbReference type="SMART" id="SM00085">
    <property type="entry name" value="PA2c"/>
    <property type="match status" value="1"/>
</dbReference>